<dbReference type="Proteomes" id="UP000494206">
    <property type="component" value="Unassembled WGS sequence"/>
</dbReference>
<dbReference type="SMART" id="SM00285">
    <property type="entry name" value="PBD"/>
    <property type="match status" value="1"/>
</dbReference>
<proteinExistence type="predicted"/>
<keyword evidence="5" id="KW-1185">Reference proteome</keyword>
<dbReference type="EMBL" id="CADEPM010000004">
    <property type="protein sequence ID" value="CAB3404930.1"/>
    <property type="molecule type" value="Genomic_DNA"/>
</dbReference>
<feature type="compositionally biased region" description="Pro residues" evidence="1">
    <location>
        <begin position="242"/>
        <end position="252"/>
    </location>
</feature>
<feature type="compositionally biased region" description="Low complexity" evidence="1">
    <location>
        <begin position="165"/>
        <end position="180"/>
    </location>
</feature>
<name>A0A8S1EZH1_9PELO</name>
<dbReference type="InterPro" id="IPR000095">
    <property type="entry name" value="CRIB_dom"/>
</dbReference>
<evidence type="ECO:0000256" key="1">
    <source>
        <dbReference type="SAM" id="MobiDB-lite"/>
    </source>
</evidence>
<dbReference type="OrthoDB" id="248923at2759"/>
<dbReference type="Gene3D" id="3.90.810.10">
    <property type="entry name" value="CRIB domain"/>
    <property type="match status" value="1"/>
</dbReference>
<keyword evidence="2" id="KW-1133">Transmembrane helix</keyword>
<comment type="caution">
    <text evidence="4">The sequence shown here is derived from an EMBL/GenBank/DDBJ whole genome shotgun (WGS) entry which is preliminary data.</text>
</comment>
<feature type="region of interest" description="Disordered" evidence="1">
    <location>
        <begin position="20"/>
        <end position="39"/>
    </location>
</feature>
<feature type="domain" description="CRIB" evidence="3">
    <location>
        <begin position="40"/>
        <end position="53"/>
    </location>
</feature>
<evidence type="ECO:0000256" key="2">
    <source>
        <dbReference type="SAM" id="Phobius"/>
    </source>
</evidence>
<feature type="transmembrane region" description="Helical" evidence="2">
    <location>
        <begin position="257"/>
        <end position="275"/>
    </location>
</feature>
<feature type="region of interest" description="Disordered" evidence="1">
    <location>
        <begin position="137"/>
        <end position="252"/>
    </location>
</feature>
<feature type="compositionally biased region" description="Polar residues" evidence="1">
    <location>
        <begin position="191"/>
        <end position="203"/>
    </location>
</feature>
<protein>
    <recommendedName>
        <fullName evidence="3">CRIB domain-containing protein</fullName>
    </recommendedName>
</protein>
<dbReference type="PROSITE" id="PS50108">
    <property type="entry name" value="CRIB"/>
    <property type="match status" value="1"/>
</dbReference>
<keyword evidence="2" id="KW-0472">Membrane</keyword>
<reference evidence="4 5" key="1">
    <citation type="submission" date="2020-04" db="EMBL/GenBank/DDBJ databases">
        <authorList>
            <person name="Laetsch R D."/>
            <person name="Stevens L."/>
            <person name="Kumar S."/>
            <person name="Blaxter L. M."/>
        </authorList>
    </citation>
    <scope>NUCLEOTIDE SEQUENCE [LARGE SCALE GENOMIC DNA]</scope>
</reference>
<gene>
    <name evidence="4" type="ORF">CBOVIS_LOCUS7189</name>
</gene>
<feature type="compositionally biased region" description="Basic and acidic residues" evidence="1">
    <location>
        <begin position="23"/>
        <end position="32"/>
    </location>
</feature>
<organism evidence="4 5">
    <name type="scientific">Caenorhabditis bovis</name>
    <dbReference type="NCBI Taxonomy" id="2654633"/>
    <lineage>
        <taxon>Eukaryota</taxon>
        <taxon>Metazoa</taxon>
        <taxon>Ecdysozoa</taxon>
        <taxon>Nematoda</taxon>
        <taxon>Chromadorea</taxon>
        <taxon>Rhabditida</taxon>
        <taxon>Rhabditina</taxon>
        <taxon>Rhabditomorpha</taxon>
        <taxon>Rhabditoidea</taxon>
        <taxon>Rhabditidae</taxon>
        <taxon>Peloderinae</taxon>
        <taxon>Caenorhabditis</taxon>
    </lineage>
</organism>
<evidence type="ECO:0000313" key="5">
    <source>
        <dbReference type="Proteomes" id="UP000494206"/>
    </source>
</evidence>
<feature type="compositionally biased region" description="Pro residues" evidence="1">
    <location>
        <begin position="207"/>
        <end position="223"/>
    </location>
</feature>
<dbReference type="Pfam" id="PF00786">
    <property type="entry name" value="PBD"/>
    <property type="match status" value="1"/>
</dbReference>
<feature type="compositionally biased region" description="Low complexity" evidence="1">
    <location>
        <begin position="139"/>
        <end position="154"/>
    </location>
</feature>
<evidence type="ECO:0000313" key="4">
    <source>
        <dbReference type="EMBL" id="CAB3404930.1"/>
    </source>
</evidence>
<accession>A0A8S1EZH1</accession>
<sequence length="323" mass="35379">MSTTKSSKVRIRNLIGRIFSPSGDKDKDDEMKPSSSAMDISQPYNTVHRVHVGYDGQKFSGLPQPWMDILLRDISIADQKSNPNAVVTAVKFYAASMKEHEKTKFMTTNSVFTNSDDEVDVQLTGQVTEHLRKLRCSNGAAPSSSPSPSGSSSAIRPLANGTSGGQLSSSSTDASLSLSDRMVPSPAPVPTSESAPQLQTISDTAPPIHPRSAHPPPPPPPPQRNKASYGMQSTDPNMAPDPRAPPRIPPKVPPKPSLTMCVLMIMMMMMMMMGLRRIYCYRQSFFVCRIFTTNPTTGRDFWKIVNDLEAINQWGTSANVIRQ</sequence>
<dbReference type="InterPro" id="IPR036936">
    <property type="entry name" value="CRIB_dom_sf"/>
</dbReference>
<keyword evidence="2" id="KW-0812">Transmembrane</keyword>
<dbReference type="AlphaFoldDB" id="A0A8S1EZH1"/>
<evidence type="ECO:0000259" key="3">
    <source>
        <dbReference type="PROSITE" id="PS50108"/>
    </source>
</evidence>